<dbReference type="NCBIfam" id="TIGR00785">
    <property type="entry name" value="dass"/>
    <property type="match status" value="1"/>
</dbReference>
<evidence type="ECO:0000256" key="3">
    <source>
        <dbReference type="ARBA" id="ARBA00022692"/>
    </source>
</evidence>
<dbReference type="CDD" id="cd01115">
    <property type="entry name" value="SLC13_permease"/>
    <property type="match status" value="1"/>
</dbReference>
<dbReference type="PANTHER" id="PTHR43652:SF1">
    <property type="entry name" value="RESPONSE REGULATOR"/>
    <property type="match status" value="1"/>
</dbReference>
<comment type="caution">
    <text evidence="9">The sequence shown here is derived from an EMBL/GenBank/DDBJ whole genome shotgun (WGS) entry which is preliminary data.</text>
</comment>
<evidence type="ECO:0000259" key="8">
    <source>
        <dbReference type="Pfam" id="PF03600"/>
    </source>
</evidence>
<dbReference type="RefSeq" id="WP_006779422.1">
    <property type="nucleotide sequence ID" value="NZ_CP040506.1"/>
</dbReference>
<keyword evidence="6 7" id="KW-0472">Membrane</keyword>
<evidence type="ECO:0000256" key="1">
    <source>
        <dbReference type="ARBA" id="ARBA00004141"/>
    </source>
</evidence>
<dbReference type="Pfam" id="PF03600">
    <property type="entry name" value="CitMHS"/>
    <property type="match status" value="1"/>
</dbReference>
<feature type="domain" description="Citrate transporter-like" evidence="8">
    <location>
        <begin position="15"/>
        <end position="365"/>
    </location>
</feature>
<evidence type="ECO:0000256" key="6">
    <source>
        <dbReference type="ARBA" id="ARBA00023136"/>
    </source>
</evidence>
<feature type="transmembrane region" description="Helical" evidence="7">
    <location>
        <begin position="172"/>
        <end position="193"/>
    </location>
</feature>
<feature type="transmembrane region" description="Helical" evidence="7">
    <location>
        <begin position="134"/>
        <end position="152"/>
    </location>
</feature>
<sequence>MNPSTITILFLLFAVVMFVWEKIPLGVTSMIVCIGLVVTGVLDMKTAFAGFIDSNVILFVAMFIVGGAFFETGMANKIGGVVTKFAKTERMLIVAIMVIVGMMSGVLSNTGTAAVLIPVVIGIAAKSGYARSRLLMPLVFAAAMGGNLSLIGAPGNLIAQSALQEMGLSFGFFEYAIVGLPILVCGIIFYATVGYKLLPSHKVVDTDGAFDDTKDFSNVPKWKQTLSLVILLLTLLAMIFEDKIGIKLSISGCIGALALILTGVISEKDALKSIDLKTIFLFGGTLSLAAALSSTGAGAEIAEKVITALGAEPSPYILTFVVFMLCCILTNFMSNTATTALMVPICLSIAQGMGADPRAVLMACVIGGSCAYATPIGMPANTMVVGAGGYKFMDYVKAGLPLIVIATVVSMVILPIAFPFFP</sequence>
<evidence type="ECO:0000256" key="2">
    <source>
        <dbReference type="ARBA" id="ARBA00022448"/>
    </source>
</evidence>
<comment type="subcellular location">
    <subcellularLocation>
        <location evidence="1">Membrane</location>
        <topology evidence="1">Multi-pass membrane protein</topology>
    </subcellularLocation>
</comment>
<keyword evidence="5 7" id="KW-1133">Transmembrane helix</keyword>
<name>G5ID64_9FIRM</name>
<dbReference type="InterPro" id="IPR001898">
    <property type="entry name" value="SLC13A/DASS"/>
</dbReference>
<feature type="transmembrane region" description="Helical" evidence="7">
    <location>
        <begin position="359"/>
        <end position="378"/>
    </location>
</feature>
<keyword evidence="3 7" id="KW-0812">Transmembrane</keyword>
<dbReference type="GO" id="GO:0005886">
    <property type="term" value="C:plasma membrane"/>
    <property type="evidence" value="ECO:0007669"/>
    <property type="project" value="TreeGrafter"/>
</dbReference>
<keyword evidence="10" id="KW-1185">Reference proteome</keyword>
<feature type="transmembrane region" description="Helical" evidence="7">
    <location>
        <begin position="6"/>
        <end position="38"/>
    </location>
</feature>
<dbReference type="GO" id="GO:0022857">
    <property type="term" value="F:transmembrane transporter activity"/>
    <property type="evidence" value="ECO:0007669"/>
    <property type="project" value="InterPro"/>
</dbReference>
<evidence type="ECO:0000313" key="9">
    <source>
        <dbReference type="EMBL" id="EHI60629.1"/>
    </source>
</evidence>
<dbReference type="AlphaFoldDB" id="G5ID64"/>
<dbReference type="EMBL" id="ADLN01000014">
    <property type="protein sequence ID" value="EHI60629.1"/>
    <property type="molecule type" value="Genomic_DNA"/>
</dbReference>
<evidence type="ECO:0000256" key="5">
    <source>
        <dbReference type="ARBA" id="ARBA00022989"/>
    </source>
</evidence>
<dbReference type="InterPro" id="IPR051679">
    <property type="entry name" value="DASS-Related_Transporters"/>
</dbReference>
<dbReference type="PATRIC" id="fig|742737.3.peg.1452"/>
<keyword evidence="4" id="KW-0677">Repeat</keyword>
<feature type="transmembrane region" description="Helical" evidence="7">
    <location>
        <begin position="50"/>
        <end position="70"/>
    </location>
</feature>
<evidence type="ECO:0000256" key="4">
    <source>
        <dbReference type="ARBA" id="ARBA00022737"/>
    </source>
</evidence>
<proteinExistence type="predicted"/>
<reference evidence="9 10" key="1">
    <citation type="submission" date="2011-08" db="EMBL/GenBank/DDBJ databases">
        <title>The Genome Sequence of Clostridium hathewayi WAL-18680.</title>
        <authorList>
            <consortium name="The Broad Institute Genome Sequencing Platform"/>
            <person name="Earl A."/>
            <person name="Ward D."/>
            <person name="Feldgarden M."/>
            <person name="Gevers D."/>
            <person name="Finegold S.M."/>
            <person name="Summanen P.H."/>
            <person name="Molitoris D.R."/>
            <person name="Song M."/>
            <person name="Daigneault M."/>
            <person name="Allen-Vercoe E."/>
            <person name="Young S.K."/>
            <person name="Zeng Q."/>
            <person name="Gargeya S."/>
            <person name="Fitzgerald M."/>
            <person name="Haas B."/>
            <person name="Abouelleil A."/>
            <person name="Alvarado L."/>
            <person name="Arachchi H.M."/>
            <person name="Berlin A."/>
            <person name="Brown A."/>
            <person name="Chapman S.B."/>
            <person name="Chen Z."/>
            <person name="Dunbar C."/>
            <person name="Freedman E."/>
            <person name="Gearin G."/>
            <person name="Gellesch M."/>
            <person name="Goldberg J."/>
            <person name="Griggs A."/>
            <person name="Gujja S."/>
            <person name="Heiman D."/>
            <person name="Howarth C."/>
            <person name="Larson L."/>
            <person name="Lui A."/>
            <person name="MacDonald P.J.P."/>
            <person name="Montmayeur A."/>
            <person name="Murphy C."/>
            <person name="Neiman D."/>
            <person name="Pearson M."/>
            <person name="Priest M."/>
            <person name="Roberts A."/>
            <person name="Saif S."/>
            <person name="Shea T."/>
            <person name="Shenoy N."/>
            <person name="Sisk P."/>
            <person name="Stolte C."/>
            <person name="Sykes S."/>
            <person name="Wortman J."/>
            <person name="Nusbaum C."/>
            <person name="Birren B."/>
        </authorList>
    </citation>
    <scope>NUCLEOTIDE SEQUENCE [LARGE SCALE GENOMIC DNA]</scope>
    <source>
        <strain evidence="9 10">WAL-18680</strain>
    </source>
</reference>
<gene>
    <name evidence="9" type="ORF">HMPREF9473_01438</name>
</gene>
<feature type="transmembrane region" description="Helical" evidence="7">
    <location>
        <begin position="278"/>
        <end position="297"/>
    </location>
</feature>
<dbReference type="OrthoDB" id="9765532at2"/>
<organism evidence="9 10">
    <name type="scientific">Hungatella hathewayi WAL-18680</name>
    <dbReference type="NCBI Taxonomy" id="742737"/>
    <lineage>
        <taxon>Bacteria</taxon>
        <taxon>Bacillati</taxon>
        <taxon>Bacillota</taxon>
        <taxon>Clostridia</taxon>
        <taxon>Lachnospirales</taxon>
        <taxon>Lachnospiraceae</taxon>
        <taxon>Hungatella</taxon>
    </lineage>
</organism>
<protein>
    <recommendedName>
        <fullName evidence="8">Citrate transporter-like domain-containing protein</fullName>
    </recommendedName>
</protein>
<dbReference type="Proteomes" id="UP000005384">
    <property type="component" value="Unassembled WGS sequence"/>
</dbReference>
<evidence type="ECO:0000313" key="10">
    <source>
        <dbReference type="Proteomes" id="UP000005384"/>
    </source>
</evidence>
<feature type="transmembrane region" description="Helical" evidence="7">
    <location>
        <begin position="317"/>
        <end position="347"/>
    </location>
</feature>
<keyword evidence="2" id="KW-0813">Transport</keyword>
<accession>G5ID64</accession>
<evidence type="ECO:0000256" key="7">
    <source>
        <dbReference type="SAM" id="Phobius"/>
    </source>
</evidence>
<dbReference type="HOGENOM" id="CLU_005170_6_4_9"/>
<feature type="transmembrane region" description="Helical" evidence="7">
    <location>
        <begin position="90"/>
        <end position="122"/>
    </location>
</feature>
<dbReference type="InterPro" id="IPR004680">
    <property type="entry name" value="Cit_transptr-like_dom"/>
</dbReference>
<dbReference type="PANTHER" id="PTHR43652">
    <property type="entry name" value="BASIC AMINO ACID ANTIPORTER YFCC-RELATED"/>
    <property type="match status" value="1"/>
</dbReference>
<feature type="transmembrane region" description="Helical" evidence="7">
    <location>
        <begin position="398"/>
        <end position="421"/>
    </location>
</feature>
<feature type="transmembrane region" description="Helical" evidence="7">
    <location>
        <begin position="246"/>
        <end position="266"/>
    </location>
</feature>